<dbReference type="STRING" id="1477437.SAMN05444682_101657"/>
<dbReference type="PANTHER" id="PTHR36503">
    <property type="entry name" value="BLR2520 PROTEIN"/>
    <property type="match status" value="1"/>
</dbReference>
<keyword evidence="3" id="KW-1185">Reference proteome</keyword>
<reference evidence="2 3" key="1">
    <citation type="submission" date="2016-10" db="EMBL/GenBank/DDBJ databases">
        <authorList>
            <person name="de Groot N.N."/>
        </authorList>
    </citation>
    <scope>NUCLEOTIDE SEQUENCE [LARGE SCALE GENOMIC DNA]</scope>
    <source>
        <strain evidence="2 3">RK1</strain>
    </source>
</reference>
<evidence type="ECO:0000313" key="3">
    <source>
        <dbReference type="Proteomes" id="UP000198670"/>
    </source>
</evidence>
<dbReference type="Pfam" id="PF00903">
    <property type="entry name" value="Glyoxalase"/>
    <property type="match status" value="1"/>
</dbReference>
<sequence>MKIRTTVVCLPVRNLERTLAFYRNALGFSDATNDEGTIVLELPNLSLFLMEKNAFETYSMKARRVAQFPNDGAGVVISCAVETKEEVDTTLEKVLGYGGAVPGGASKDETSGGYIGYFSDPDGYLWELVYPSSNMGN</sequence>
<dbReference type="PROSITE" id="PS51819">
    <property type="entry name" value="VOC"/>
    <property type="match status" value="1"/>
</dbReference>
<dbReference type="Gene3D" id="3.10.180.10">
    <property type="entry name" value="2,3-Dihydroxybiphenyl 1,2-Dioxygenase, domain 1"/>
    <property type="match status" value="1"/>
</dbReference>
<proteinExistence type="predicted"/>
<feature type="domain" description="VOC" evidence="1">
    <location>
        <begin position="2"/>
        <end position="131"/>
    </location>
</feature>
<name>A0A1I3DVS2_9SPHI</name>
<dbReference type="InterPro" id="IPR029068">
    <property type="entry name" value="Glyas_Bleomycin-R_OHBP_Dase"/>
</dbReference>
<dbReference type="PANTHER" id="PTHR36503:SF2">
    <property type="entry name" value="BLR2408 PROTEIN"/>
    <property type="match status" value="1"/>
</dbReference>
<evidence type="ECO:0000313" key="2">
    <source>
        <dbReference type="EMBL" id="SFH90836.1"/>
    </source>
</evidence>
<dbReference type="InterPro" id="IPR004360">
    <property type="entry name" value="Glyas_Fos-R_dOase_dom"/>
</dbReference>
<evidence type="ECO:0000259" key="1">
    <source>
        <dbReference type="PROSITE" id="PS51819"/>
    </source>
</evidence>
<dbReference type="InterPro" id="IPR037523">
    <property type="entry name" value="VOC_core"/>
</dbReference>
<dbReference type="SUPFAM" id="SSF54593">
    <property type="entry name" value="Glyoxalase/Bleomycin resistance protein/Dihydroxybiphenyl dioxygenase"/>
    <property type="match status" value="1"/>
</dbReference>
<dbReference type="Proteomes" id="UP000198670">
    <property type="component" value="Unassembled WGS sequence"/>
</dbReference>
<gene>
    <name evidence="2" type="ORF">SAMN05444682_101657</name>
</gene>
<protein>
    <recommendedName>
        <fullName evidence="1">VOC domain-containing protein</fullName>
    </recommendedName>
</protein>
<accession>A0A1I3DVS2</accession>
<organism evidence="2 3">
    <name type="scientific">Parapedobacter indicus</name>
    <dbReference type="NCBI Taxonomy" id="1477437"/>
    <lineage>
        <taxon>Bacteria</taxon>
        <taxon>Pseudomonadati</taxon>
        <taxon>Bacteroidota</taxon>
        <taxon>Sphingobacteriia</taxon>
        <taxon>Sphingobacteriales</taxon>
        <taxon>Sphingobacteriaceae</taxon>
        <taxon>Parapedobacter</taxon>
    </lineage>
</organism>
<dbReference type="EMBL" id="FOQO01000001">
    <property type="protein sequence ID" value="SFH90836.1"/>
    <property type="molecule type" value="Genomic_DNA"/>
</dbReference>
<dbReference type="AlphaFoldDB" id="A0A1I3DVS2"/>
<dbReference type="RefSeq" id="WP_090624134.1">
    <property type="nucleotide sequence ID" value="NZ_FOQO01000001.1"/>
</dbReference>
<dbReference type="OrthoDB" id="9798430at2"/>